<dbReference type="InterPro" id="IPR038763">
    <property type="entry name" value="DHH_sf"/>
</dbReference>
<evidence type="ECO:0000313" key="2">
    <source>
        <dbReference type="EMBL" id="BBP91511.1"/>
    </source>
</evidence>
<dbReference type="PANTHER" id="PTHR47618:SF1">
    <property type="entry name" value="BIFUNCTIONAL OLIGORIBONUCLEASE AND PAP PHOSPHATASE NRNA"/>
    <property type="match status" value="1"/>
</dbReference>
<dbReference type="InterPro" id="IPR001667">
    <property type="entry name" value="DDH_dom"/>
</dbReference>
<dbReference type="Gene3D" id="3.90.1640.10">
    <property type="entry name" value="inorganic pyrophosphatase (n-terminal core)"/>
    <property type="match status" value="1"/>
</dbReference>
<sequence length="81" mass="9170">MGDKLMKIDHHPNEDPYGDLLWVDTEASSVSEMIYELYLEGKEEGYQLNTKAAELIYAGIVGDTGPLPFPKHNEKDTQICR</sequence>
<dbReference type="Proteomes" id="UP000464658">
    <property type="component" value="Chromosome"/>
</dbReference>
<proteinExistence type="predicted"/>
<dbReference type="InterPro" id="IPR051319">
    <property type="entry name" value="Oligoribo/pAp-PDE_c-di-AMP_PDE"/>
</dbReference>
<reference evidence="2 3" key="1">
    <citation type="submission" date="2019-12" db="EMBL/GenBank/DDBJ databases">
        <title>Full genome sequence of a Bacillus safensis strain isolated from commercially available natto in Indonesia.</title>
        <authorList>
            <person name="Yoshida M."/>
            <person name="Uomi M."/>
            <person name="Waturangi D."/>
            <person name="Ekaputri J.J."/>
            <person name="Setiamarga D.H.E."/>
        </authorList>
    </citation>
    <scope>NUCLEOTIDE SEQUENCE [LARGE SCALE GENOMIC DNA]</scope>
    <source>
        <strain evidence="2 3">IDN1</strain>
    </source>
</reference>
<organism evidence="2 3">
    <name type="scientific">Bacillus safensis</name>
    <dbReference type="NCBI Taxonomy" id="561879"/>
    <lineage>
        <taxon>Bacteria</taxon>
        <taxon>Bacillati</taxon>
        <taxon>Bacillota</taxon>
        <taxon>Bacilli</taxon>
        <taxon>Bacillales</taxon>
        <taxon>Bacillaceae</taxon>
        <taxon>Bacillus</taxon>
    </lineage>
</organism>
<dbReference type="PANTHER" id="PTHR47618">
    <property type="entry name" value="BIFUNCTIONAL OLIGORIBONUCLEASE AND PAP PHOSPHATASE NRNA"/>
    <property type="match status" value="1"/>
</dbReference>
<dbReference type="EMBL" id="AP021906">
    <property type="protein sequence ID" value="BBP91511.1"/>
    <property type="molecule type" value="Genomic_DNA"/>
</dbReference>
<dbReference type="AlphaFoldDB" id="A0A5S9MEY1"/>
<protein>
    <recommendedName>
        <fullName evidence="1">DDH domain-containing protein</fullName>
    </recommendedName>
</protein>
<dbReference type="SUPFAM" id="SSF64182">
    <property type="entry name" value="DHH phosphoesterases"/>
    <property type="match status" value="1"/>
</dbReference>
<gene>
    <name evidence="2" type="ORF">BsIDN1_51290</name>
</gene>
<evidence type="ECO:0000259" key="1">
    <source>
        <dbReference type="Pfam" id="PF01368"/>
    </source>
</evidence>
<evidence type="ECO:0000313" key="3">
    <source>
        <dbReference type="Proteomes" id="UP000464658"/>
    </source>
</evidence>
<accession>A0A5S9MEY1</accession>
<dbReference type="Pfam" id="PF01368">
    <property type="entry name" value="DHH"/>
    <property type="match status" value="1"/>
</dbReference>
<name>A0A5S9MEY1_BACIA</name>
<feature type="domain" description="DDH" evidence="1">
    <location>
        <begin position="4"/>
        <end position="60"/>
    </location>
</feature>